<feature type="transmembrane region" description="Helical" evidence="2">
    <location>
        <begin position="90"/>
        <end position="111"/>
    </location>
</feature>
<gene>
    <name evidence="3" type="ORF">AOQ84DRAFT_357904</name>
</gene>
<dbReference type="Pfam" id="PF11885">
    <property type="entry name" value="DUF3405"/>
    <property type="match status" value="1"/>
</dbReference>
<evidence type="ECO:0000313" key="3">
    <source>
        <dbReference type="EMBL" id="OCL01389.1"/>
    </source>
</evidence>
<name>A0A8E2EMH8_9PEZI</name>
<keyword evidence="4" id="KW-1185">Reference proteome</keyword>
<evidence type="ECO:0000313" key="4">
    <source>
        <dbReference type="Proteomes" id="UP000250140"/>
    </source>
</evidence>
<feature type="region of interest" description="Disordered" evidence="1">
    <location>
        <begin position="22"/>
        <end position="44"/>
    </location>
</feature>
<feature type="compositionally biased region" description="Basic and acidic residues" evidence="1">
    <location>
        <begin position="24"/>
        <end position="40"/>
    </location>
</feature>
<keyword evidence="2" id="KW-0812">Transmembrane</keyword>
<dbReference type="OrthoDB" id="3353407at2759"/>
<sequence length="822" mass="93567">MAAFNFKPLQVAKRKLQPYNAVPAHDHEDDPYDVEKRLSGDDGEYLSSPSSAFSSRASSGVHQPMVRRHSAARPTINAYSYRNPRAFSRYFTLALGSTIIIFILFLTKMGWSSAENVQSGISKPPPPPPVWESFPFLKRYHGGIRALISRSQNVPEYPGEGDEVAMPPSPPVAEGGQEENPKLERRLEGEGVPPGGRFNPYPNYESEEYLNEFGSVQPCYLDAEETIKIPSLLAYQGVPRGMPDNVMGSYEVLGLRNDVCFERFGRLGPYGLGYSRKLGGTGAGMEGEREGADKVWEVDPEVDFREVRWVDVQNRCMEKNHLRFKAKVKGKNHFYQTMAMGGPDAESPDATSGEFHELATEGKYANSTDNKPPKFPPHRSLIPRTAVLIRTWWDYSYDDEDLMFLRALISELSIQSGGEYTVHFLIHVKDDNKQIWSDDATYQEVLDNALPAEFRGMGTLWSERQMGLIYGGLEESFYRNLPVHGAYRSTFMPVQYFAHQHPEFDYFWHWEMDIRYTGHFYHLFDRISNWAKIQPRKGLWERNSRFYVPAEHGSWEDFTHMVRVQTEHGTNNKANTWSKHLPDNPNAPSTEPAKPETPIWGPEPPLDDEIDLSESPAAPGPYKDDNYVWGVGEEADLITFNPLFDPDGTNWILAEDVTGYNTSRSLPPRRTAIITASRLSRKLLETMHRETALHRHTMFSEMWPGSCALHHGLKAVYAPHPIFIDRRWPTSYLAAIFNGGRNGAAGGARLSVFSDERQHNFRGTTWYYDAGFSPNLWRRWLGYKVDNDGGEEEEMAGEGRMCLPAMLLHPVKQTDLVFEHEE</sequence>
<feature type="region of interest" description="Disordered" evidence="1">
    <location>
        <begin position="569"/>
        <end position="621"/>
    </location>
</feature>
<proteinExistence type="predicted"/>
<feature type="region of interest" description="Disordered" evidence="1">
    <location>
        <begin position="155"/>
        <end position="199"/>
    </location>
</feature>
<feature type="compositionally biased region" description="Polar residues" evidence="1">
    <location>
        <begin position="569"/>
        <end position="578"/>
    </location>
</feature>
<keyword evidence="2" id="KW-1133">Transmembrane helix</keyword>
<evidence type="ECO:0000256" key="2">
    <source>
        <dbReference type="SAM" id="Phobius"/>
    </source>
</evidence>
<dbReference type="Proteomes" id="UP000250140">
    <property type="component" value="Unassembled WGS sequence"/>
</dbReference>
<keyword evidence="2" id="KW-0472">Membrane</keyword>
<dbReference type="InterPro" id="IPR021822">
    <property type="entry name" value="DUF3405"/>
</dbReference>
<organism evidence="3 4">
    <name type="scientific">Glonium stellatum</name>
    <dbReference type="NCBI Taxonomy" id="574774"/>
    <lineage>
        <taxon>Eukaryota</taxon>
        <taxon>Fungi</taxon>
        <taxon>Dikarya</taxon>
        <taxon>Ascomycota</taxon>
        <taxon>Pezizomycotina</taxon>
        <taxon>Dothideomycetes</taxon>
        <taxon>Pleosporomycetidae</taxon>
        <taxon>Gloniales</taxon>
        <taxon>Gloniaceae</taxon>
        <taxon>Glonium</taxon>
    </lineage>
</organism>
<evidence type="ECO:0000256" key="1">
    <source>
        <dbReference type="SAM" id="MobiDB-lite"/>
    </source>
</evidence>
<dbReference type="EMBL" id="KV751140">
    <property type="protein sequence ID" value="OCL01389.1"/>
    <property type="molecule type" value="Genomic_DNA"/>
</dbReference>
<reference evidence="3 4" key="1">
    <citation type="journal article" date="2016" name="Nat. Commun.">
        <title>Ectomycorrhizal ecology is imprinted in the genome of the dominant symbiotic fungus Cenococcum geophilum.</title>
        <authorList>
            <consortium name="DOE Joint Genome Institute"/>
            <person name="Peter M."/>
            <person name="Kohler A."/>
            <person name="Ohm R.A."/>
            <person name="Kuo A."/>
            <person name="Krutzmann J."/>
            <person name="Morin E."/>
            <person name="Arend M."/>
            <person name="Barry K.W."/>
            <person name="Binder M."/>
            <person name="Choi C."/>
            <person name="Clum A."/>
            <person name="Copeland A."/>
            <person name="Grisel N."/>
            <person name="Haridas S."/>
            <person name="Kipfer T."/>
            <person name="LaButti K."/>
            <person name="Lindquist E."/>
            <person name="Lipzen A."/>
            <person name="Maire R."/>
            <person name="Meier B."/>
            <person name="Mihaltcheva S."/>
            <person name="Molinier V."/>
            <person name="Murat C."/>
            <person name="Poggeler S."/>
            <person name="Quandt C.A."/>
            <person name="Sperisen C."/>
            <person name="Tritt A."/>
            <person name="Tisserant E."/>
            <person name="Crous P.W."/>
            <person name="Henrissat B."/>
            <person name="Nehls U."/>
            <person name="Egli S."/>
            <person name="Spatafora J.W."/>
            <person name="Grigoriev I.V."/>
            <person name="Martin F.M."/>
        </authorList>
    </citation>
    <scope>NUCLEOTIDE SEQUENCE [LARGE SCALE GENOMIC DNA]</scope>
    <source>
        <strain evidence="3 4">CBS 207.34</strain>
    </source>
</reference>
<dbReference type="PANTHER" id="PTHR36205:SF1">
    <property type="entry name" value="MAJOR FACILITATOR SUPERFAMILY TRANSPORTER"/>
    <property type="match status" value="1"/>
</dbReference>
<accession>A0A8E2EMH8</accession>
<dbReference type="AlphaFoldDB" id="A0A8E2EMH8"/>
<protein>
    <submittedName>
        <fullName evidence="3">Uncharacterized protein</fullName>
    </submittedName>
</protein>
<feature type="compositionally biased region" description="Basic and acidic residues" evidence="1">
    <location>
        <begin position="179"/>
        <end position="189"/>
    </location>
</feature>
<dbReference type="PANTHER" id="PTHR36205">
    <property type="entry name" value="CHROMOSOME 19, WHOLE GENOME SHOTGUN SEQUENCE"/>
    <property type="match status" value="1"/>
</dbReference>